<organism evidence="1 2">
    <name type="scientific">Oryza sativa subsp. japonica</name>
    <name type="common">Rice</name>
    <dbReference type="NCBI Taxonomy" id="39947"/>
    <lineage>
        <taxon>Eukaryota</taxon>
        <taxon>Viridiplantae</taxon>
        <taxon>Streptophyta</taxon>
        <taxon>Embryophyta</taxon>
        <taxon>Tracheophyta</taxon>
        <taxon>Spermatophyta</taxon>
        <taxon>Magnoliopsida</taxon>
        <taxon>Liliopsida</taxon>
        <taxon>Poales</taxon>
        <taxon>Poaceae</taxon>
        <taxon>BOP clade</taxon>
        <taxon>Oryzoideae</taxon>
        <taxon>Oryzeae</taxon>
        <taxon>Oryzinae</taxon>
        <taxon>Oryza</taxon>
        <taxon>Oryza sativa</taxon>
    </lineage>
</organism>
<sequence length="154" mass="16474">PLHHNSHGDPCRSSTNGGIHGSLTGISIGVGVSSTQKVWRSLQAFGDIAFAYSFSNILIEIQDTNQGAATVGGKGDEERDEAERGDDDGVLHVHAVWVHELHVAGQPPQASFGTWGGISLGETPPVRDWVDPLPPPNPLPRWVLNPHVIRMVLG</sequence>
<dbReference type="PaxDb" id="39947-A0A0P0XMQ1"/>
<reference evidence="1 2" key="3">
    <citation type="journal article" date="2013" name="Rice">
        <title>Improvement of the Oryza sativa Nipponbare reference genome using next generation sequence and optical map data.</title>
        <authorList>
            <person name="Kawahara Y."/>
            <person name="de la Bastide M."/>
            <person name="Hamilton J.P."/>
            <person name="Kanamori H."/>
            <person name="McCombie W.R."/>
            <person name="Ouyang S."/>
            <person name="Schwartz D.C."/>
            <person name="Tanaka T."/>
            <person name="Wu J."/>
            <person name="Zhou S."/>
            <person name="Childs K.L."/>
            <person name="Davidson R.M."/>
            <person name="Lin H."/>
            <person name="Quesada-Ocampo L."/>
            <person name="Vaillancourt B."/>
            <person name="Sakai H."/>
            <person name="Lee S.S."/>
            <person name="Kim J."/>
            <person name="Numa H."/>
            <person name="Itoh T."/>
            <person name="Buell C.R."/>
            <person name="Matsumoto T."/>
        </authorList>
    </citation>
    <scope>NUCLEOTIDE SEQUENCE [LARGE SCALE GENOMIC DNA]</scope>
    <source>
        <strain evidence="2">cv. Nipponbare</strain>
    </source>
</reference>
<protein>
    <submittedName>
        <fullName evidence="1">Os09g0427300 protein</fullName>
    </submittedName>
</protein>
<evidence type="ECO:0000313" key="1">
    <source>
        <dbReference type="EMBL" id="BAT08183.1"/>
    </source>
</evidence>
<keyword evidence="2" id="KW-1185">Reference proteome</keyword>
<dbReference type="EMBL" id="AP014965">
    <property type="protein sequence ID" value="BAT08183.1"/>
    <property type="molecule type" value="Genomic_DNA"/>
</dbReference>
<reference evidence="1 2" key="2">
    <citation type="journal article" date="2013" name="Plant Cell Physiol.">
        <title>Rice Annotation Project Database (RAP-DB): an integrative and interactive database for rice genomics.</title>
        <authorList>
            <person name="Sakai H."/>
            <person name="Lee S.S."/>
            <person name="Tanaka T."/>
            <person name="Numa H."/>
            <person name="Kim J."/>
            <person name="Kawahara Y."/>
            <person name="Wakimoto H."/>
            <person name="Yang C.C."/>
            <person name="Iwamoto M."/>
            <person name="Abe T."/>
            <person name="Yamada Y."/>
            <person name="Muto A."/>
            <person name="Inokuchi H."/>
            <person name="Ikemura T."/>
            <person name="Matsumoto T."/>
            <person name="Sasaki T."/>
            <person name="Itoh T."/>
        </authorList>
    </citation>
    <scope>NUCLEOTIDE SEQUENCE [LARGE SCALE GENOMIC DNA]</scope>
    <source>
        <strain evidence="2">cv. Nipponbare</strain>
    </source>
</reference>
<dbReference type="STRING" id="39947.A0A0P0XMQ1"/>
<evidence type="ECO:0000313" key="2">
    <source>
        <dbReference type="Proteomes" id="UP000059680"/>
    </source>
</evidence>
<dbReference type="AlphaFoldDB" id="A0A0P0XMQ1"/>
<reference evidence="2" key="1">
    <citation type="journal article" date="2005" name="Nature">
        <title>The map-based sequence of the rice genome.</title>
        <authorList>
            <consortium name="International rice genome sequencing project (IRGSP)"/>
            <person name="Matsumoto T."/>
            <person name="Wu J."/>
            <person name="Kanamori H."/>
            <person name="Katayose Y."/>
            <person name="Fujisawa M."/>
            <person name="Namiki N."/>
            <person name="Mizuno H."/>
            <person name="Yamamoto K."/>
            <person name="Antonio B.A."/>
            <person name="Baba T."/>
            <person name="Sakata K."/>
            <person name="Nagamura Y."/>
            <person name="Aoki H."/>
            <person name="Arikawa K."/>
            <person name="Arita K."/>
            <person name="Bito T."/>
            <person name="Chiden Y."/>
            <person name="Fujitsuka N."/>
            <person name="Fukunaka R."/>
            <person name="Hamada M."/>
            <person name="Harada C."/>
            <person name="Hayashi A."/>
            <person name="Hijishita S."/>
            <person name="Honda M."/>
            <person name="Hosokawa S."/>
            <person name="Ichikawa Y."/>
            <person name="Idonuma A."/>
            <person name="Iijima M."/>
            <person name="Ikeda M."/>
            <person name="Ikeno M."/>
            <person name="Ito K."/>
            <person name="Ito S."/>
            <person name="Ito T."/>
            <person name="Ito Y."/>
            <person name="Ito Y."/>
            <person name="Iwabuchi A."/>
            <person name="Kamiya K."/>
            <person name="Karasawa W."/>
            <person name="Kurita K."/>
            <person name="Katagiri S."/>
            <person name="Kikuta A."/>
            <person name="Kobayashi H."/>
            <person name="Kobayashi N."/>
            <person name="Machita K."/>
            <person name="Maehara T."/>
            <person name="Masukawa M."/>
            <person name="Mizubayashi T."/>
            <person name="Mukai Y."/>
            <person name="Nagasaki H."/>
            <person name="Nagata Y."/>
            <person name="Naito S."/>
            <person name="Nakashima M."/>
            <person name="Nakama Y."/>
            <person name="Nakamichi Y."/>
            <person name="Nakamura M."/>
            <person name="Meguro A."/>
            <person name="Negishi M."/>
            <person name="Ohta I."/>
            <person name="Ohta T."/>
            <person name="Okamoto M."/>
            <person name="Ono N."/>
            <person name="Saji S."/>
            <person name="Sakaguchi M."/>
            <person name="Sakai K."/>
            <person name="Shibata M."/>
            <person name="Shimokawa T."/>
            <person name="Song J."/>
            <person name="Takazaki Y."/>
            <person name="Terasawa K."/>
            <person name="Tsugane M."/>
            <person name="Tsuji K."/>
            <person name="Ueda S."/>
            <person name="Waki K."/>
            <person name="Yamagata H."/>
            <person name="Yamamoto M."/>
            <person name="Yamamoto S."/>
            <person name="Yamane H."/>
            <person name="Yoshiki S."/>
            <person name="Yoshihara R."/>
            <person name="Yukawa K."/>
            <person name="Zhong H."/>
            <person name="Yano M."/>
            <person name="Yuan Q."/>
            <person name="Ouyang S."/>
            <person name="Liu J."/>
            <person name="Jones K.M."/>
            <person name="Gansberger K."/>
            <person name="Moffat K."/>
            <person name="Hill J."/>
            <person name="Bera J."/>
            <person name="Fadrosh D."/>
            <person name="Jin S."/>
            <person name="Johri S."/>
            <person name="Kim M."/>
            <person name="Overton L."/>
            <person name="Reardon M."/>
            <person name="Tsitrin T."/>
            <person name="Vuong H."/>
            <person name="Weaver B."/>
            <person name="Ciecko A."/>
            <person name="Tallon L."/>
            <person name="Jackson J."/>
            <person name="Pai G."/>
            <person name="Aken S.V."/>
            <person name="Utterback T."/>
            <person name="Reidmuller S."/>
            <person name="Feldblyum T."/>
            <person name="Hsiao J."/>
            <person name="Zismann V."/>
            <person name="Iobst S."/>
            <person name="de Vazeille A.R."/>
            <person name="Buell C.R."/>
            <person name="Ying K."/>
            <person name="Li Y."/>
            <person name="Lu T."/>
            <person name="Huang Y."/>
            <person name="Zhao Q."/>
            <person name="Feng Q."/>
            <person name="Zhang L."/>
            <person name="Zhu J."/>
            <person name="Weng Q."/>
            <person name="Mu J."/>
            <person name="Lu Y."/>
            <person name="Fan D."/>
            <person name="Liu Y."/>
            <person name="Guan J."/>
            <person name="Zhang Y."/>
            <person name="Yu S."/>
            <person name="Liu X."/>
            <person name="Zhang Y."/>
            <person name="Hong G."/>
            <person name="Han B."/>
            <person name="Choisne N."/>
            <person name="Demange N."/>
            <person name="Orjeda G."/>
            <person name="Samain S."/>
            <person name="Cattolico L."/>
            <person name="Pelletier E."/>
            <person name="Couloux A."/>
            <person name="Segurens B."/>
            <person name="Wincker P."/>
            <person name="D'Hont A."/>
            <person name="Scarpelli C."/>
            <person name="Weissenbach J."/>
            <person name="Salanoubat M."/>
            <person name="Quetier F."/>
            <person name="Yu Y."/>
            <person name="Kim H.R."/>
            <person name="Rambo T."/>
            <person name="Currie J."/>
            <person name="Collura K."/>
            <person name="Luo M."/>
            <person name="Yang T."/>
            <person name="Ammiraju J.S.S."/>
            <person name="Engler F."/>
            <person name="Soderlund C."/>
            <person name="Wing R.A."/>
            <person name="Palmer L.E."/>
            <person name="de la Bastide M."/>
            <person name="Spiegel L."/>
            <person name="Nascimento L."/>
            <person name="Zutavern T."/>
            <person name="O'Shaughnessy A."/>
            <person name="Dike S."/>
            <person name="Dedhia N."/>
            <person name="Preston R."/>
            <person name="Balija V."/>
            <person name="McCombie W.R."/>
            <person name="Chow T."/>
            <person name="Chen H."/>
            <person name="Chung M."/>
            <person name="Chen C."/>
            <person name="Shaw J."/>
            <person name="Wu H."/>
            <person name="Hsiao K."/>
            <person name="Chao Y."/>
            <person name="Chu M."/>
            <person name="Cheng C."/>
            <person name="Hour A."/>
            <person name="Lee P."/>
            <person name="Lin S."/>
            <person name="Lin Y."/>
            <person name="Liou J."/>
            <person name="Liu S."/>
            <person name="Hsing Y."/>
            <person name="Raghuvanshi S."/>
            <person name="Mohanty A."/>
            <person name="Bharti A.K."/>
            <person name="Gaur A."/>
            <person name="Gupta V."/>
            <person name="Kumar D."/>
            <person name="Ravi V."/>
            <person name="Vij S."/>
            <person name="Kapur A."/>
            <person name="Khurana P."/>
            <person name="Khurana P."/>
            <person name="Khurana J.P."/>
            <person name="Tyagi A.K."/>
            <person name="Gaikwad K."/>
            <person name="Singh A."/>
            <person name="Dalal V."/>
            <person name="Srivastava S."/>
            <person name="Dixit A."/>
            <person name="Pal A.K."/>
            <person name="Ghazi I.A."/>
            <person name="Yadav M."/>
            <person name="Pandit A."/>
            <person name="Bhargava A."/>
            <person name="Sureshbabu K."/>
            <person name="Batra K."/>
            <person name="Sharma T.R."/>
            <person name="Mohapatra T."/>
            <person name="Singh N.K."/>
            <person name="Messing J."/>
            <person name="Nelson A.B."/>
            <person name="Fuks G."/>
            <person name="Kavchok S."/>
            <person name="Keizer G."/>
            <person name="Linton E."/>
            <person name="Llaca V."/>
            <person name="Song R."/>
            <person name="Tanyolac B."/>
            <person name="Young S."/>
            <person name="Ho-Il K."/>
            <person name="Hahn J.H."/>
            <person name="Sangsakoo G."/>
            <person name="Vanavichit A."/>
            <person name="de Mattos Luiz.A.T."/>
            <person name="Zimmer P.D."/>
            <person name="Malone G."/>
            <person name="Dellagostin O."/>
            <person name="de Oliveira A.C."/>
            <person name="Bevan M."/>
            <person name="Bancroft I."/>
            <person name="Minx P."/>
            <person name="Cordum H."/>
            <person name="Wilson R."/>
            <person name="Cheng Z."/>
            <person name="Jin W."/>
            <person name="Jiang J."/>
            <person name="Leong S.A."/>
            <person name="Iwama H."/>
            <person name="Gojobori T."/>
            <person name="Itoh T."/>
            <person name="Niimura Y."/>
            <person name="Fujii Y."/>
            <person name="Habara T."/>
            <person name="Sakai H."/>
            <person name="Sato Y."/>
            <person name="Wilson G."/>
            <person name="Kumar K."/>
            <person name="McCouch S."/>
            <person name="Juretic N."/>
            <person name="Hoen D."/>
            <person name="Wright S."/>
            <person name="Bruskiewich R."/>
            <person name="Bureau T."/>
            <person name="Miyao A."/>
            <person name="Hirochika H."/>
            <person name="Nishikawa T."/>
            <person name="Kadowaki K."/>
            <person name="Sugiura M."/>
            <person name="Burr B."/>
            <person name="Sasaki T."/>
        </authorList>
    </citation>
    <scope>NUCLEOTIDE SEQUENCE [LARGE SCALE GENOMIC DNA]</scope>
    <source>
        <strain evidence="2">cv. Nipponbare</strain>
    </source>
</reference>
<dbReference type="eggNOG" id="KOG1303">
    <property type="taxonomic scope" value="Eukaryota"/>
</dbReference>
<dbReference type="Gramene" id="Os09t0427300-01">
    <property type="protein sequence ID" value="Os09t0427300-01"/>
    <property type="gene ID" value="Os09g0427300"/>
</dbReference>
<dbReference type="InParanoid" id="A0A0P0XMQ1"/>
<proteinExistence type="predicted"/>
<name>A0A0P0XMQ1_ORYSJ</name>
<gene>
    <name evidence="1" type="ordered locus">Os09g0427300</name>
    <name evidence="1" type="ORF">OSNPB_090427300</name>
</gene>
<accession>A0A0P0XMQ1</accession>
<dbReference type="OMA" id="HAVWVHE"/>
<dbReference type="Proteomes" id="UP000059680">
    <property type="component" value="Chromosome 9"/>
</dbReference>
<feature type="non-terminal residue" evidence="1">
    <location>
        <position position="154"/>
    </location>
</feature>